<dbReference type="Pfam" id="PF02515">
    <property type="entry name" value="CoA_transf_3"/>
    <property type="match status" value="1"/>
</dbReference>
<dbReference type="EMBL" id="CP016616">
    <property type="protein sequence ID" value="ANY78511.1"/>
    <property type="molecule type" value="Genomic_DNA"/>
</dbReference>
<dbReference type="InterPro" id="IPR044855">
    <property type="entry name" value="CoA-Trfase_III_dom3_sf"/>
</dbReference>
<dbReference type="GO" id="GO:0003824">
    <property type="term" value="F:catalytic activity"/>
    <property type="evidence" value="ECO:0007669"/>
    <property type="project" value="InterPro"/>
</dbReference>
<dbReference type="OrthoDB" id="9806585at2"/>
<proteinExistence type="predicted"/>
<organism evidence="1">
    <name type="scientific">Microvirga ossetica</name>
    <dbReference type="NCBI Taxonomy" id="1882682"/>
    <lineage>
        <taxon>Bacteria</taxon>
        <taxon>Pseudomonadati</taxon>
        <taxon>Pseudomonadota</taxon>
        <taxon>Alphaproteobacteria</taxon>
        <taxon>Hyphomicrobiales</taxon>
        <taxon>Methylobacteriaceae</taxon>
        <taxon>Microvirga</taxon>
    </lineage>
</organism>
<sequence length="68" mass="7793">MIAIQNPIEWRRFCEGVLQRADLCNDPRFADNPSRVENRQQLDAEIGPIFASLTRDAAIMRLEAHQIA</sequence>
<gene>
    <name evidence="1" type="ORF">BB934_09985</name>
</gene>
<dbReference type="Gene3D" id="3.30.1540.10">
    <property type="entry name" value="formyl-coa transferase, domain 3"/>
    <property type="match status" value="1"/>
</dbReference>
<dbReference type="InterPro" id="IPR003673">
    <property type="entry name" value="CoA-Trfase_fam_III"/>
</dbReference>
<reference evidence="1" key="1">
    <citation type="submission" date="2016-07" db="EMBL/GenBank/DDBJ databases">
        <title>Microvirga ossetica sp. nov. a new species of rhizobia isolated from root nodules of the legume species Vicia alpestris Steven originated from North Ossetia region in the Caucasus.</title>
        <authorList>
            <person name="Safronova V.I."/>
            <person name="Kuznetsova I.G."/>
            <person name="Sazanova A.L."/>
            <person name="Belimov A."/>
            <person name="Andronov E."/>
            <person name="Osledkin Y.S."/>
            <person name="Onishchuk O.P."/>
            <person name="Kurchak O.N."/>
            <person name="Shaposhnikov A.I."/>
            <person name="Willems A."/>
            <person name="Tikhonovich I.A."/>
        </authorList>
    </citation>
    <scope>NUCLEOTIDE SEQUENCE [LARGE SCALE GENOMIC DNA]</scope>
    <source>
        <strain evidence="1">V5/3M</strain>
    </source>
</reference>
<protein>
    <submittedName>
        <fullName evidence="1">Uncharacterized protein</fullName>
    </submittedName>
</protein>
<evidence type="ECO:0000313" key="1">
    <source>
        <dbReference type="EMBL" id="ANY78511.1"/>
    </source>
</evidence>
<dbReference type="KEGG" id="moc:BB934_09985"/>
<dbReference type="InterPro" id="IPR023606">
    <property type="entry name" value="CoA-Trfase_III_dom_1_sf"/>
</dbReference>
<accession>A0A1B2EEV2</accession>
<dbReference type="AlphaFoldDB" id="A0A1B2EEV2"/>
<dbReference type="SUPFAM" id="SSF89796">
    <property type="entry name" value="CoA-transferase family III (CaiB/BaiF)"/>
    <property type="match status" value="1"/>
</dbReference>
<name>A0A1B2EEV2_9HYPH</name>
<dbReference type="RefSeq" id="WP_157934114.1">
    <property type="nucleotide sequence ID" value="NZ_CP016616.1"/>
</dbReference>